<dbReference type="GO" id="GO:0005524">
    <property type="term" value="F:ATP binding"/>
    <property type="evidence" value="ECO:0007669"/>
    <property type="project" value="UniProtKB-KW"/>
</dbReference>
<reference evidence="2" key="2">
    <citation type="submission" date="2021-04" db="EMBL/GenBank/DDBJ databases">
        <authorList>
            <person name="Gilroy R."/>
        </authorList>
    </citation>
    <scope>NUCLEOTIDE SEQUENCE</scope>
    <source>
        <strain evidence="2">G4-2901</strain>
    </source>
</reference>
<dbReference type="Gene3D" id="3.30.950.30">
    <property type="entry name" value="Schlafen, AAA domain"/>
    <property type="match status" value="1"/>
</dbReference>
<keyword evidence="2" id="KW-0067">ATP-binding</keyword>
<dbReference type="Proteomes" id="UP000783796">
    <property type="component" value="Unassembled WGS sequence"/>
</dbReference>
<dbReference type="EMBL" id="JAHLFW010000014">
    <property type="protein sequence ID" value="MBU3837029.1"/>
    <property type="molecule type" value="Genomic_DNA"/>
</dbReference>
<dbReference type="PANTHER" id="PTHR30595">
    <property type="entry name" value="GLPR-RELATED TRANSCRIPTIONAL REPRESSOR"/>
    <property type="match status" value="1"/>
</dbReference>
<name>A0A948WVW5_9BACT</name>
<feature type="domain" description="Schlafen AlbA-2" evidence="1">
    <location>
        <begin position="24"/>
        <end position="147"/>
    </location>
</feature>
<dbReference type="Pfam" id="PF04326">
    <property type="entry name" value="SLFN_AlbA_2"/>
    <property type="match status" value="1"/>
</dbReference>
<evidence type="ECO:0000259" key="1">
    <source>
        <dbReference type="Pfam" id="PF04326"/>
    </source>
</evidence>
<accession>A0A948WVW5</accession>
<gene>
    <name evidence="2" type="ORF">H9777_01615</name>
</gene>
<dbReference type="InterPro" id="IPR038461">
    <property type="entry name" value="Schlafen_AlbA_2_dom_sf"/>
</dbReference>
<proteinExistence type="predicted"/>
<evidence type="ECO:0000313" key="3">
    <source>
        <dbReference type="Proteomes" id="UP000783796"/>
    </source>
</evidence>
<sequence>MKKYTKLSVQWFYNLLERGECDIMDFKEQLEDKTLFGKPMKNFAPKYDETARDVVAFANNKGGFLFIGIVDGTKEVNNNFVYDDEKVYELIHQVQDRTEPTITLTPHKIKVKGKDLLVLEIPFSSQLHRTSRGEFLIRSNNGNRPMEAILRYLDSIETINNTEARMLLKLQEKDRSKVSRLFAELVNEGEILQTEDSVTNNVRYRRIRELS</sequence>
<dbReference type="PANTHER" id="PTHR30595:SF6">
    <property type="entry name" value="SCHLAFEN ALBA-2 DOMAIN-CONTAINING PROTEIN"/>
    <property type="match status" value="1"/>
</dbReference>
<comment type="caution">
    <text evidence="2">The sequence shown here is derived from an EMBL/GenBank/DDBJ whole genome shotgun (WGS) entry which is preliminary data.</text>
</comment>
<dbReference type="InterPro" id="IPR007421">
    <property type="entry name" value="Schlafen_AlbA_2_dom"/>
</dbReference>
<dbReference type="AlphaFoldDB" id="A0A948WVW5"/>
<protein>
    <submittedName>
        <fullName evidence="2">ATP-binding protein</fullName>
    </submittedName>
</protein>
<reference evidence="2" key="1">
    <citation type="journal article" date="2021" name="PeerJ">
        <title>Extensive microbial diversity within the chicken gut microbiome revealed by metagenomics and culture.</title>
        <authorList>
            <person name="Gilroy R."/>
            <person name="Ravi A."/>
            <person name="Getino M."/>
            <person name="Pursley I."/>
            <person name="Horton D.L."/>
            <person name="Alikhan N.F."/>
            <person name="Baker D."/>
            <person name="Gharbi K."/>
            <person name="Hall N."/>
            <person name="Watson M."/>
            <person name="Adriaenssens E.M."/>
            <person name="Foster-Nyarko E."/>
            <person name="Jarju S."/>
            <person name="Secka A."/>
            <person name="Antonio M."/>
            <person name="Oren A."/>
            <person name="Chaudhuri R.R."/>
            <person name="La Ragione R."/>
            <person name="Hildebrand F."/>
            <person name="Pallen M.J."/>
        </authorList>
    </citation>
    <scope>NUCLEOTIDE SEQUENCE</scope>
    <source>
        <strain evidence="2">G4-2901</strain>
    </source>
</reference>
<organism evidence="2 3">
    <name type="scientific">Candidatus Phocaeicola faecigallinarum</name>
    <dbReference type="NCBI Taxonomy" id="2838732"/>
    <lineage>
        <taxon>Bacteria</taxon>
        <taxon>Pseudomonadati</taxon>
        <taxon>Bacteroidota</taxon>
        <taxon>Bacteroidia</taxon>
        <taxon>Bacteroidales</taxon>
        <taxon>Bacteroidaceae</taxon>
        <taxon>Phocaeicola</taxon>
    </lineage>
</organism>
<keyword evidence="2" id="KW-0547">Nucleotide-binding</keyword>
<evidence type="ECO:0000313" key="2">
    <source>
        <dbReference type="EMBL" id="MBU3837029.1"/>
    </source>
</evidence>